<gene>
    <name evidence="4" type="ORF">IFJ97_03010</name>
</gene>
<evidence type="ECO:0000256" key="1">
    <source>
        <dbReference type="SAM" id="MobiDB-lite"/>
    </source>
</evidence>
<reference evidence="4 5" key="1">
    <citation type="submission" date="2020-08" db="EMBL/GenBank/DDBJ databases">
        <title>Acidobacteriota in marine sediments use diverse sulfur dissimilation pathways.</title>
        <authorList>
            <person name="Wasmund K."/>
        </authorList>
    </citation>
    <scope>NUCLEOTIDE SEQUENCE [LARGE SCALE GENOMIC DNA]</scope>
    <source>
        <strain evidence="4">MAG AM3-A</strain>
    </source>
</reference>
<dbReference type="InterPro" id="IPR036938">
    <property type="entry name" value="PAP2/HPO_sf"/>
</dbReference>
<comment type="caution">
    <text evidence="4">The sequence shown here is derived from an EMBL/GenBank/DDBJ whole genome shotgun (WGS) entry which is preliminary data.</text>
</comment>
<dbReference type="InterPro" id="IPR000326">
    <property type="entry name" value="PAP2/HPO"/>
</dbReference>
<feature type="region of interest" description="Disordered" evidence="1">
    <location>
        <begin position="146"/>
        <end position="166"/>
    </location>
</feature>
<dbReference type="Gene3D" id="1.20.144.10">
    <property type="entry name" value="Phosphatidic acid phosphatase type 2/haloperoxidase"/>
    <property type="match status" value="1"/>
</dbReference>
<dbReference type="AlphaFoldDB" id="A0A8J6Y4N1"/>
<dbReference type="SMART" id="SM00014">
    <property type="entry name" value="acidPPc"/>
    <property type="match status" value="1"/>
</dbReference>
<dbReference type="Pfam" id="PF01569">
    <property type="entry name" value="PAP2"/>
    <property type="match status" value="1"/>
</dbReference>
<evidence type="ECO:0000313" key="5">
    <source>
        <dbReference type="Proteomes" id="UP000598633"/>
    </source>
</evidence>
<proteinExistence type="predicted"/>
<feature type="compositionally biased region" description="Polar residues" evidence="1">
    <location>
        <begin position="157"/>
        <end position="166"/>
    </location>
</feature>
<evidence type="ECO:0000259" key="3">
    <source>
        <dbReference type="SMART" id="SM00014"/>
    </source>
</evidence>
<evidence type="ECO:0000256" key="2">
    <source>
        <dbReference type="SAM" id="SignalP"/>
    </source>
</evidence>
<evidence type="ECO:0000313" key="4">
    <source>
        <dbReference type="EMBL" id="MBD3870315.1"/>
    </source>
</evidence>
<name>A0A8J6Y4N1_9BACT</name>
<organism evidence="4 5">
    <name type="scientific">Candidatus Sulfomarinibacter kjeldsenii</name>
    <dbReference type="NCBI Taxonomy" id="2885994"/>
    <lineage>
        <taxon>Bacteria</taxon>
        <taxon>Pseudomonadati</taxon>
        <taxon>Acidobacteriota</taxon>
        <taxon>Thermoanaerobaculia</taxon>
        <taxon>Thermoanaerobaculales</taxon>
        <taxon>Candidatus Sulfomarinibacteraceae</taxon>
        <taxon>Candidatus Sulfomarinibacter</taxon>
    </lineage>
</organism>
<feature type="compositionally biased region" description="Basic and acidic residues" evidence="1">
    <location>
        <begin position="146"/>
        <end position="156"/>
    </location>
</feature>
<protein>
    <submittedName>
        <fullName evidence="4">Phosphatase PAP2 family protein</fullName>
    </submittedName>
</protein>
<dbReference type="PROSITE" id="PS51257">
    <property type="entry name" value="PROKAR_LIPOPROTEIN"/>
    <property type="match status" value="1"/>
</dbReference>
<feature type="chain" id="PRO_5035282121" evidence="2">
    <location>
        <begin position="26"/>
        <end position="263"/>
    </location>
</feature>
<sequence length="263" mass="28474">MQSFRLPVVLVLVLSVFALSGCASAKRDLKAGDYWPSGARWKWATMNALTSRGTWVPLLGAGVVSIDDWDQEISDWAVENTPIFGSTENAVEASDDLKSLTTFAMVGTALAVPNGDGAWEWKPERLVLEFGAVQLNNFLTSGLKSVTERERPDGSDNRSFPSGHSSQAWTRTTLACRNVDQIPSLANGWGLAIKTSFRVFAAGTSWARVEGGAHYPSDVLFGAALGNFVAIFVHDAFLPADSKTRFSATLSRREASFSIAFAF</sequence>
<keyword evidence="2" id="KW-0732">Signal</keyword>
<feature type="signal peptide" evidence="2">
    <location>
        <begin position="1"/>
        <end position="25"/>
    </location>
</feature>
<dbReference type="EMBL" id="JACXWA010000054">
    <property type="protein sequence ID" value="MBD3870315.1"/>
    <property type="molecule type" value="Genomic_DNA"/>
</dbReference>
<dbReference type="SUPFAM" id="SSF48317">
    <property type="entry name" value="Acid phosphatase/Vanadium-dependent haloperoxidase"/>
    <property type="match status" value="1"/>
</dbReference>
<feature type="domain" description="Phosphatidic acid phosphatase type 2/haloperoxidase" evidence="3">
    <location>
        <begin position="125"/>
        <end position="234"/>
    </location>
</feature>
<accession>A0A8J6Y4N1</accession>
<dbReference type="Proteomes" id="UP000598633">
    <property type="component" value="Unassembled WGS sequence"/>
</dbReference>